<dbReference type="InterPro" id="IPR050740">
    <property type="entry name" value="Aldehyde_DH_Superfamily"/>
</dbReference>
<dbReference type="GO" id="GO:0009450">
    <property type="term" value="P:gamma-aminobutyric acid catabolic process"/>
    <property type="evidence" value="ECO:0007669"/>
    <property type="project" value="TreeGrafter"/>
</dbReference>
<proteinExistence type="inferred from homology"/>
<gene>
    <name evidence="4" type="ORF">CEQ21_15405</name>
</gene>
<dbReference type="FunFam" id="3.40.605.10:FF:000005">
    <property type="entry name" value="Succinate-semialdehyde dehydrogenase I"/>
    <property type="match status" value="1"/>
</dbReference>
<comment type="similarity">
    <text evidence="1">Belongs to the aldehyde dehydrogenase family.</text>
</comment>
<sequence length="477" mass="51634">MLYINGEWVEANSGETYPVLNPATGELIEETAKGGKKDAKAAIVAAKEALSAWSKLTAKDRYVYIKKAADILRSRVDSLSKTITMEMGKPLAESAGEVQLAAEYLDWYAEEGKRIYGDTVPSSSPTKRILVLRQPVGVVGAITPWNFPIAMIARKIAPALAAGCTVVIKPAESTPLTAIEVLKAFHDAGLPKGVLNLVHGMPQEIGDAMMESPDVRKITFTGSTRVGKELAKRAADTMKKISMELGGHAPFLIFEDADLEKAAEGVIASKFRNAGQTCVCTNRVYVQKNISEQFADILTKKMSKLVVGNGLDTGITIGPLINENAVKKTIEHVEDSIQKGAKLLAGGKKPEGEQFKNGYFYEPTILAHATHDMKIATEETFGPVAPLFDFETEEEAVALANNTVYGLAAYFYTNDVSRIFRVSEGLEYGIIGINDPLPTVAQAPFGGVKESGVGREGGKYGIEDYLEYKYLSLELNI</sequence>
<evidence type="ECO:0000313" key="5">
    <source>
        <dbReference type="Proteomes" id="UP000319837"/>
    </source>
</evidence>
<organism evidence="4 5">
    <name type="scientific">Niallia circulans</name>
    <name type="common">Bacillus circulans</name>
    <dbReference type="NCBI Taxonomy" id="1397"/>
    <lineage>
        <taxon>Bacteria</taxon>
        <taxon>Bacillati</taxon>
        <taxon>Bacillota</taxon>
        <taxon>Bacilli</taxon>
        <taxon>Bacillales</taxon>
        <taxon>Bacillaceae</taxon>
        <taxon>Niallia</taxon>
    </lineage>
</organism>
<evidence type="ECO:0000256" key="2">
    <source>
        <dbReference type="ARBA" id="ARBA00023002"/>
    </source>
</evidence>
<dbReference type="InterPro" id="IPR016160">
    <property type="entry name" value="Ald_DH_CS_CYS"/>
</dbReference>
<dbReference type="AlphaFoldDB" id="A0A553SIS0"/>
<protein>
    <submittedName>
        <fullName evidence="4">NAD-dependent succinate-semialdehyde dehydrogenase</fullName>
    </submittedName>
</protein>
<dbReference type="InterPro" id="IPR016161">
    <property type="entry name" value="Ald_DH/histidinol_DH"/>
</dbReference>
<dbReference type="GO" id="GO:0004777">
    <property type="term" value="F:succinate-semialdehyde dehydrogenase (NAD+) activity"/>
    <property type="evidence" value="ECO:0007669"/>
    <property type="project" value="TreeGrafter"/>
</dbReference>
<dbReference type="Pfam" id="PF00171">
    <property type="entry name" value="Aldedh"/>
    <property type="match status" value="1"/>
</dbReference>
<dbReference type="RefSeq" id="WP_185765287.1">
    <property type="nucleotide sequence ID" value="NZ_RIBP01000004.1"/>
</dbReference>
<dbReference type="Gene3D" id="3.40.309.10">
    <property type="entry name" value="Aldehyde Dehydrogenase, Chain A, domain 2"/>
    <property type="match status" value="1"/>
</dbReference>
<dbReference type="Gene3D" id="3.40.605.10">
    <property type="entry name" value="Aldehyde Dehydrogenase, Chain A, domain 1"/>
    <property type="match status" value="1"/>
</dbReference>
<dbReference type="Proteomes" id="UP000319837">
    <property type="component" value="Unassembled WGS sequence"/>
</dbReference>
<dbReference type="SUPFAM" id="SSF53720">
    <property type="entry name" value="ALDH-like"/>
    <property type="match status" value="1"/>
</dbReference>
<evidence type="ECO:0000259" key="3">
    <source>
        <dbReference type="Pfam" id="PF00171"/>
    </source>
</evidence>
<dbReference type="InterPro" id="IPR016162">
    <property type="entry name" value="Ald_DH_N"/>
</dbReference>
<keyword evidence="2" id="KW-0560">Oxidoreductase</keyword>
<dbReference type="EMBL" id="RIBP01000004">
    <property type="protein sequence ID" value="TRZ36886.1"/>
    <property type="molecule type" value="Genomic_DNA"/>
</dbReference>
<feature type="domain" description="Aldehyde dehydrogenase" evidence="3">
    <location>
        <begin position="8"/>
        <end position="470"/>
    </location>
</feature>
<reference evidence="5" key="1">
    <citation type="submission" date="2018-10" db="EMBL/GenBank/DDBJ databases">
        <title>FDA dAtabase for Regulatory Grade micrObial Sequences (FDA-ARGOS): Supporting development and validation of Infectious Disease Dx tests.</title>
        <authorList>
            <person name="Minogue T."/>
            <person name="Wolcott M."/>
            <person name="Wasieloski L."/>
            <person name="Aguilar W."/>
            <person name="Moore D."/>
            <person name="Tallon L."/>
            <person name="Sadzewicz L."/>
            <person name="Sengamalay N."/>
            <person name="Ott S."/>
            <person name="Godinez A."/>
            <person name="Nagaraj S."/>
            <person name="Vavikolanu K."/>
            <person name="Vyas G."/>
            <person name="Nadendla S."/>
            <person name="George J."/>
            <person name="Sichtig H."/>
        </authorList>
    </citation>
    <scope>NUCLEOTIDE SEQUENCE [LARGE SCALE GENOMIC DNA]</scope>
    <source>
        <strain evidence="5">FDAARGOS_343</strain>
    </source>
</reference>
<dbReference type="PANTHER" id="PTHR43353:SF5">
    <property type="entry name" value="SUCCINATE-SEMIALDEHYDE DEHYDROGENASE, MITOCHONDRIAL"/>
    <property type="match status" value="1"/>
</dbReference>
<dbReference type="InterPro" id="IPR016163">
    <property type="entry name" value="Ald_DH_C"/>
</dbReference>
<dbReference type="PANTHER" id="PTHR43353">
    <property type="entry name" value="SUCCINATE-SEMIALDEHYDE DEHYDROGENASE, MITOCHONDRIAL"/>
    <property type="match status" value="1"/>
</dbReference>
<evidence type="ECO:0000256" key="1">
    <source>
        <dbReference type="ARBA" id="ARBA00009986"/>
    </source>
</evidence>
<evidence type="ECO:0000313" key="4">
    <source>
        <dbReference type="EMBL" id="TRZ36886.1"/>
    </source>
</evidence>
<accession>A0A553SIS0</accession>
<dbReference type="CDD" id="cd07103">
    <property type="entry name" value="ALDH_F5_SSADH_GabD"/>
    <property type="match status" value="1"/>
</dbReference>
<name>A0A553SIS0_NIACI</name>
<dbReference type="PROSITE" id="PS00070">
    <property type="entry name" value="ALDEHYDE_DEHYDR_CYS"/>
    <property type="match status" value="1"/>
</dbReference>
<dbReference type="FunFam" id="3.40.309.10:FF:000004">
    <property type="entry name" value="Succinate-semialdehyde dehydrogenase I"/>
    <property type="match status" value="1"/>
</dbReference>
<dbReference type="InterPro" id="IPR015590">
    <property type="entry name" value="Aldehyde_DH_dom"/>
</dbReference>
<comment type="caution">
    <text evidence="4">The sequence shown here is derived from an EMBL/GenBank/DDBJ whole genome shotgun (WGS) entry which is preliminary data.</text>
</comment>